<dbReference type="Pfam" id="PF00251">
    <property type="entry name" value="Glyco_hydro_32N"/>
    <property type="match status" value="1"/>
</dbReference>
<dbReference type="PROSITE" id="PS51257">
    <property type="entry name" value="PROKAR_LIPOPROTEIN"/>
    <property type="match status" value="1"/>
</dbReference>
<dbReference type="RefSeq" id="WP_207845788.1">
    <property type="nucleotide sequence ID" value="NZ_JAFVMH010000003.1"/>
</dbReference>
<dbReference type="Proteomes" id="UP000664073">
    <property type="component" value="Unassembled WGS sequence"/>
</dbReference>
<feature type="domain" description="Glycosyl hydrolase family 32 N-terminal" evidence="5">
    <location>
        <begin position="51"/>
        <end position="376"/>
    </location>
</feature>
<evidence type="ECO:0000259" key="6">
    <source>
        <dbReference type="Pfam" id="PF08244"/>
    </source>
</evidence>
<dbReference type="GO" id="GO:0005737">
    <property type="term" value="C:cytoplasm"/>
    <property type="evidence" value="ECO:0007669"/>
    <property type="project" value="TreeGrafter"/>
</dbReference>
<dbReference type="InterPro" id="IPR013148">
    <property type="entry name" value="Glyco_hydro_32_N"/>
</dbReference>
<keyword evidence="3 4" id="KW-0326">Glycosidase</keyword>
<evidence type="ECO:0000256" key="3">
    <source>
        <dbReference type="ARBA" id="ARBA00023295"/>
    </source>
</evidence>
<accession>A0A939KQA5</accession>
<dbReference type="SUPFAM" id="SSF75005">
    <property type="entry name" value="Arabinanase/levansucrase/invertase"/>
    <property type="match status" value="1"/>
</dbReference>
<dbReference type="PROSITE" id="PS00609">
    <property type="entry name" value="GLYCOSYL_HYDROL_F32"/>
    <property type="match status" value="1"/>
</dbReference>
<evidence type="ECO:0000256" key="2">
    <source>
        <dbReference type="ARBA" id="ARBA00022801"/>
    </source>
</evidence>
<evidence type="ECO:0000313" key="7">
    <source>
        <dbReference type="EMBL" id="MBO1325119.1"/>
    </source>
</evidence>
<dbReference type="Pfam" id="PF08244">
    <property type="entry name" value="Glyco_hydro_32C"/>
    <property type="match status" value="1"/>
</dbReference>
<comment type="caution">
    <text evidence="7">The sequence shown here is derived from an EMBL/GenBank/DDBJ whole genome shotgun (WGS) entry which is preliminary data.</text>
</comment>
<feature type="domain" description="Glycosyl hydrolase family 32 C-terminal" evidence="6">
    <location>
        <begin position="408"/>
        <end position="533"/>
    </location>
</feature>
<keyword evidence="2 4" id="KW-0378">Hydrolase</keyword>
<dbReference type="InterPro" id="IPR023296">
    <property type="entry name" value="Glyco_hydro_beta-prop_sf"/>
</dbReference>
<dbReference type="PANTHER" id="PTHR42800:SF1">
    <property type="entry name" value="EXOINULINASE INUD (AFU_ORTHOLOGUE AFUA_5G00480)"/>
    <property type="match status" value="1"/>
</dbReference>
<dbReference type="SMART" id="SM00640">
    <property type="entry name" value="Glyco_32"/>
    <property type="match status" value="1"/>
</dbReference>
<evidence type="ECO:0000313" key="8">
    <source>
        <dbReference type="Proteomes" id="UP000664073"/>
    </source>
</evidence>
<comment type="similarity">
    <text evidence="1 4">Belongs to the glycosyl hydrolase 32 family.</text>
</comment>
<dbReference type="EMBL" id="JAFVMH010000003">
    <property type="protein sequence ID" value="MBO1325119.1"/>
    <property type="molecule type" value="Genomic_DNA"/>
</dbReference>
<dbReference type="CDD" id="cd18622">
    <property type="entry name" value="GH32_Inu-like"/>
    <property type="match status" value="1"/>
</dbReference>
<keyword evidence="8" id="KW-1185">Reference proteome</keyword>
<protein>
    <submittedName>
        <fullName evidence="7">Glycoside hydrolase family 32 protein</fullName>
    </submittedName>
</protein>
<reference evidence="7" key="1">
    <citation type="submission" date="2021-03" db="EMBL/GenBank/DDBJ databases">
        <title>The complete genome sequence of Acetobacter sp. TBRC 12339.</title>
        <authorList>
            <person name="Charoenyingcharoen P."/>
            <person name="Yukphan P."/>
        </authorList>
    </citation>
    <scope>NUCLEOTIDE SEQUENCE</scope>
    <source>
        <strain evidence="7">TBRC 12339</strain>
    </source>
</reference>
<dbReference type="PANTHER" id="PTHR42800">
    <property type="entry name" value="EXOINULINASE INUD (AFU_ORTHOLOGUE AFUA_5G00480)"/>
    <property type="match status" value="1"/>
</dbReference>
<dbReference type="InterPro" id="IPR013189">
    <property type="entry name" value="Glyco_hydro_32_C"/>
</dbReference>
<organism evidence="7 8">
    <name type="scientific">Acetobacter garciniae</name>
    <dbReference type="NCBI Taxonomy" id="2817435"/>
    <lineage>
        <taxon>Bacteria</taxon>
        <taxon>Pseudomonadati</taxon>
        <taxon>Pseudomonadota</taxon>
        <taxon>Alphaproteobacteria</taxon>
        <taxon>Acetobacterales</taxon>
        <taxon>Acetobacteraceae</taxon>
        <taxon>Acetobacter</taxon>
    </lineage>
</organism>
<gene>
    <name evidence="7" type="ORF">J2D77_08150</name>
</gene>
<dbReference type="GO" id="GO:0005987">
    <property type="term" value="P:sucrose catabolic process"/>
    <property type="evidence" value="ECO:0007669"/>
    <property type="project" value="TreeGrafter"/>
</dbReference>
<dbReference type="Gene3D" id="2.115.10.20">
    <property type="entry name" value="Glycosyl hydrolase domain, family 43"/>
    <property type="match status" value="1"/>
</dbReference>
<dbReference type="InterPro" id="IPR018053">
    <property type="entry name" value="Glyco_hydro_32_AS"/>
</dbReference>
<dbReference type="Gene3D" id="2.60.120.560">
    <property type="entry name" value="Exo-inulinase, domain 1"/>
    <property type="match status" value="1"/>
</dbReference>
<dbReference type="InterPro" id="IPR013320">
    <property type="entry name" value="ConA-like_dom_sf"/>
</dbReference>
<dbReference type="AlphaFoldDB" id="A0A939KQA5"/>
<dbReference type="InterPro" id="IPR001362">
    <property type="entry name" value="Glyco_hydro_32"/>
</dbReference>
<dbReference type="SUPFAM" id="SSF49899">
    <property type="entry name" value="Concanavalin A-like lectins/glucanases"/>
    <property type="match status" value="1"/>
</dbReference>
<evidence type="ECO:0000256" key="1">
    <source>
        <dbReference type="ARBA" id="ARBA00009902"/>
    </source>
</evidence>
<sequence>MAWRGRILGVGWGRLAARAGCRGAAAGLALLLSCPVPGLGADTPQWRPALHFSPAAHWMNDPNGPILLDGVYHLFYQYNPGGMVWGPMSWGHATSPDLLHWHEQAIALRAKPGEDMFSGTVILDRDNRSGLGNVQHPALLAFYTSVFTDHPDHPDGTQAQSLAYSLDNGATWQAYAHNPILTLQPDSRQFRDPSLTWYAAGQCWIMATVVGDAQVIKLYRSTDLLHWSFLSDFQPSGYRKPGMAWEMPLLVPLPLDGNPQDMRWVMLVSVNPWSIAGGSGVQYFIGRFDGVHFTPDALPPVGADPSAYGWLDHGADHYATARIANTGTGPPTLIGWMNNWDYAQDVPTAPWRGQMTLPAELALKTLDGHPTLVQAPAQPYRDWLARQGMRTYPDRMVGRDRPWRAPFRGDVLDIRLTLRRGDGTRAGLVVRQTPDGKTGTVISYDFTTADLIVDRGHSGDVGFSPKFSPVHIAHLAAPGGVVSLHVVIDRCSVEVFANDGVLRMTDLVFPPADGTNVSLFSTAGSTRFSALRVTVLNR</sequence>
<evidence type="ECO:0000256" key="4">
    <source>
        <dbReference type="RuleBase" id="RU362110"/>
    </source>
</evidence>
<name>A0A939KQA5_9PROT</name>
<evidence type="ECO:0000259" key="5">
    <source>
        <dbReference type="Pfam" id="PF00251"/>
    </source>
</evidence>
<dbReference type="GO" id="GO:0004575">
    <property type="term" value="F:sucrose alpha-glucosidase activity"/>
    <property type="evidence" value="ECO:0007669"/>
    <property type="project" value="TreeGrafter"/>
</dbReference>
<proteinExistence type="inferred from homology"/>